<feature type="region of interest" description="Disordered" evidence="1">
    <location>
        <begin position="87"/>
        <end position="112"/>
    </location>
</feature>
<name>A0A5C3MKA4_9AGAR</name>
<feature type="region of interest" description="Disordered" evidence="1">
    <location>
        <begin position="37"/>
        <end position="59"/>
    </location>
</feature>
<dbReference type="AlphaFoldDB" id="A0A5C3MKA4"/>
<reference evidence="2 3" key="1">
    <citation type="journal article" date="2019" name="Nat. Ecol. Evol.">
        <title>Megaphylogeny resolves global patterns of mushroom evolution.</title>
        <authorList>
            <person name="Varga T."/>
            <person name="Krizsan K."/>
            <person name="Foldi C."/>
            <person name="Dima B."/>
            <person name="Sanchez-Garcia M."/>
            <person name="Sanchez-Ramirez S."/>
            <person name="Szollosi G.J."/>
            <person name="Szarkandi J.G."/>
            <person name="Papp V."/>
            <person name="Albert L."/>
            <person name="Andreopoulos W."/>
            <person name="Angelini C."/>
            <person name="Antonin V."/>
            <person name="Barry K.W."/>
            <person name="Bougher N.L."/>
            <person name="Buchanan P."/>
            <person name="Buyck B."/>
            <person name="Bense V."/>
            <person name="Catcheside P."/>
            <person name="Chovatia M."/>
            <person name="Cooper J."/>
            <person name="Damon W."/>
            <person name="Desjardin D."/>
            <person name="Finy P."/>
            <person name="Geml J."/>
            <person name="Haridas S."/>
            <person name="Hughes K."/>
            <person name="Justo A."/>
            <person name="Karasinski D."/>
            <person name="Kautmanova I."/>
            <person name="Kiss B."/>
            <person name="Kocsube S."/>
            <person name="Kotiranta H."/>
            <person name="LaButti K.M."/>
            <person name="Lechner B.E."/>
            <person name="Liimatainen K."/>
            <person name="Lipzen A."/>
            <person name="Lukacs Z."/>
            <person name="Mihaltcheva S."/>
            <person name="Morgado L.N."/>
            <person name="Niskanen T."/>
            <person name="Noordeloos M.E."/>
            <person name="Ohm R.A."/>
            <person name="Ortiz-Santana B."/>
            <person name="Ovrebo C."/>
            <person name="Racz N."/>
            <person name="Riley R."/>
            <person name="Savchenko A."/>
            <person name="Shiryaev A."/>
            <person name="Soop K."/>
            <person name="Spirin V."/>
            <person name="Szebenyi C."/>
            <person name="Tomsovsky M."/>
            <person name="Tulloss R.E."/>
            <person name="Uehling J."/>
            <person name="Grigoriev I.V."/>
            <person name="Vagvolgyi C."/>
            <person name="Papp T."/>
            <person name="Martin F.M."/>
            <person name="Miettinen O."/>
            <person name="Hibbett D.S."/>
            <person name="Nagy L.G."/>
        </authorList>
    </citation>
    <scope>NUCLEOTIDE SEQUENCE [LARGE SCALE GENOMIC DNA]</scope>
    <source>
        <strain evidence="2 3">CBS 166.37</strain>
    </source>
</reference>
<keyword evidence="3" id="KW-1185">Reference proteome</keyword>
<dbReference type="Proteomes" id="UP000308652">
    <property type="component" value="Unassembled WGS sequence"/>
</dbReference>
<evidence type="ECO:0000313" key="2">
    <source>
        <dbReference type="EMBL" id="TFK41571.1"/>
    </source>
</evidence>
<dbReference type="EMBL" id="ML213594">
    <property type="protein sequence ID" value="TFK41571.1"/>
    <property type="molecule type" value="Genomic_DNA"/>
</dbReference>
<protein>
    <submittedName>
        <fullName evidence="2">Uncharacterized protein</fullName>
    </submittedName>
</protein>
<proteinExistence type="predicted"/>
<gene>
    <name evidence="2" type="ORF">BDQ12DRAFT_663630</name>
</gene>
<evidence type="ECO:0000256" key="1">
    <source>
        <dbReference type="SAM" id="MobiDB-lite"/>
    </source>
</evidence>
<sequence>MHSLSARPEDESRLAVERVELKNQATFSSSLINLATAPLASNDPNPTKTDDNCEDENPFKVDSPKTQFGCCTCRSIVVEEEIMQKSRSFKKVKDGSHDKRKLNNVAKTSKGV</sequence>
<organism evidence="2 3">
    <name type="scientific">Crucibulum laeve</name>
    <dbReference type="NCBI Taxonomy" id="68775"/>
    <lineage>
        <taxon>Eukaryota</taxon>
        <taxon>Fungi</taxon>
        <taxon>Dikarya</taxon>
        <taxon>Basidiomycota</taxon>
        <taxon>Agaricomycotina</taxon>
        <taxon>Agaricomycetes</taxon>
        <taxon>Agaricomycetidae</taxon>
        <taxon>Agaricales</taxon>
        <taxon>Agaricineae</taxon>
        <taxon>Nidulariaceae</taxon>
        <taxon>Crucibulum</taxon>
    </lineage>
</organism>
<accession>A0A5C3MKA4</accession>
<evidence type="ECO:0000313" key="3">
    <source>
        <dbReference type="Proteomes" id="UP000308652"/>
    </source>
</evidence>